<dbReference type="InterPro" id="IPR051209">
    <property type="entry name" value="FAD-bind_Monooxygenase_sf"/>
</dbReference>
<accession>A0AAD6BVR5</accession>
<evidence type="ECO:0000313" key="5">
    <source>
        <dbReference type="EMBL" id="KAJ5433505.1"/>
    </source>
</evidence>
<evidence type="ECO:0000313" key="6">
    <source>
        <dbReference type="Proteomes" id="UP001213681"/>
    </source>
</evidence>
<dbReference type="Gene3D" id="3.50.50.60">
    <property type="entry name" value="FAD/NAD(P)-binding domain"/>
    <property type="match status" value="2"/>
</dbReference>
<dbReference type="Proteomes" id="UP001213681">
    <property type="component" value="Unassembled WGS sequence"/>
</dbReference>
<keyword evidence="3" id="KW-0285">Flavoprotein</keyword>
<dbReference type="AlphaFoldDB" id="A0AAD6BVR5"/>
<dbReference type="PANTHER" id="PTHR42877">
    <property type="entry name" value="L-ORNITHINE N(5)-MONOOXYGENASE-RELATED"/>
    <property type="match status" value="1"/>
</dbReference>
<comment type="caution">
    <text evidence="5">The sequence shown here is derived from an EMBL/GenBank/DDBJ whole genome shotgun (WGS) entry which is preliminary data.</text>
</comment>
<dbReference type="EMBL" id="JAPVEA010000009">
    <property type="protein sequence ID" value="KAJ5433505.1"/>
    <property type="molecule type" value="Genomic_DNA"/>
</dbReference>
<proteinExistence type="inferred from homology"/>
<dbReference type="PANTHER" id="PTHR42877:SF7">
    <property type="entry name" value="FLAVIN-BINDING MONOOXYGENASE-RELATED"/>
    <property type="match status" value="1"/>
</dbReference>
<comment type="similarity">
    <text evidence="2">Belongs to the FAD-binding monooxygenase family.</text>
</comment>
<dbReference type="SUPFAM" id="SSF51905">
    <property type="entry name" value="FAD/NAD(P)-binding domain"/>
    <property type="match status" value="1"/>
</dbReference>
<evidence type="ECO:0000256" key="2">
    <source>
        <dbReference type="ARBA" id="ARBA00010139"/>
    </source>
</evidence>
<comment type="cofactor">
    <cofactor evidence="1">
        <name>FAD</name>
        <dbReference type="ChEBI" id="CHEBI:57692"/>
    </cofactor>
</comment>
<dbReference type="GeneID" id="81606285"/>
<evidence type="ECO:0000256" key="3">
    <source>
        <dbReference type="ARBA" id="ARBA00022630"/>
    </source>
</evidence>
<keyword evidence="6" id="KW-1185">Reference proteome</keyword>
<sequence length="652" mass="73640">QHLHSPYQHINIPGSILNMVQSVEANGAGGEAPLKPIEATEAYRNKYTVAYEQSKLPFDTPRHVKVILAGAGISGISFAHAVESGQLPNVDLQILEKNAGLGGTWLENRYPGCACDIPSHNYLFTWAPNPKWSSFYVSAPEILDYIENVVDKFGLKKYVTTCRKVTGAVWDEQKQKWIVTSKNTDGRRTVVSAKGVSDGEVGDDIVEECDVFINASGYLNNWRWPNVAGRENYQGILAHSANYDPEIDLRGKRVAVIGNGSSGIQVTAAVQKVASHVGAYIRSPTWVTANLGSRFIGQGVPNLTYDEEQQKKWIENPEEYLTLRKEIEKELNFRFPLYIRESEFQEMARNFTTKDMRSKLEKKPEVADRIIPSFGVGCRRPTPGPGYLQALAADNCEVVWGEIDSFTKTGLKSHDGTERDFDVIIAATGFDMSFIPRWPVIGRNGVNLQTQWEKDPACYMSAIAQDMPNYFIYMGPGSPVGHGSMITSIERITLYLVDMIKKLQRENYSSFRLKDGKAKAYQFQMLSWLDKTVWGDSCQSSFKNGEASGALHAFHPGSRLHYFELLRRHRYEDFEWESRCPEPKLDFAWLNNGFLSHELSPEEEADPTYVVPSLQCYNEANNMNTGGTLIKTLLLSRNLSMETRLFFRKRLW</sequence>
<gene>
    <name evidence="5" type="ORF">N7458_012661</name>
</gene>
<feature type="non-terminal residue" evidence="5">
    <location>
        <position position="1"/>
    </location>
</feature>
<reference evidence="5" key="1">
    <citation type="submission" date="2022-12" db="EMBL/GenBank/DDBJ databases">
        <authorList>
            <person name="Petersen C."/>
        </authorList>
    </citation>
    <scope>NUCLEOTIDE SEQUENCE</scope>
    <source>
        <strain evidence="5">IBT 16125</strain>
    </source>
</reference>
<reference evidence="5" key="2">
    <citation type="journal article" date="2023" name="IMA Fungus">
        <title>Comparative genomic study of the Penicillium genus elucidates a diverse pangenome and 15 lateral gene transfer events.</title>
        <authorList>
            <person name="Petersen C."/>
            <person name="Sorensen T."/>
            <person name="Nielsen M.R."/>
            <person name="Sondergaard T.E."/>
            <person name="Sorensen J.L."/>
            <person name="Fitzpatrick D.A."/>
            <person name="Frisvad J.C."/>
            <person name="Nielsen K.L."/>
        </authorList>
    </citation>
    <scope>NUCLEOTIDE SEQUENCE</scope>
    <source>
        <strain evidence="5">IBT 16125</strain>
    </source>
</reference>
<evidence type="ECO:0000256" key="4">
    <source>
        <dbReference type="ARBA" id="ARBA00022827"/>
    </source>
</evidence>
<dbReference type="InterPro" id="IPR036188">
    <property type="entry name" value="FAD/NAD-bd_sf"/>
</dbReference>
<organism evidence="5 6">
    <name type="scientific">Penicillium daleae</name>
    <dbReference type="NCBI Taxonomy" id="63821"/>
    <lineage>
        <taxon>Eukaryota</taxon>
        <taxon>Fungi</taxon>
        <taxon>Dikarya</taxon>
        <taxon>Ascomycota</taxon>
        <taxon>Pezizomycotina</taxon>
        <taxon>Eurotiomycetes</taxon>
        <taxon>Eurotiomycetidae</taxon>
        <taxon>Eurotiales</taxon>
        <taxon>Aspergillaceae</taxon>
        <taxon>Penicillium</taxon>
    </lineage>
</organism>
<dbReference type="Pfam" id="PF13450">
    <property type="entry name" value="NAD_binding_8"/>
    <property type="match status" value="1"/>
</dbReference>
<keyword evidence="4" id="KW-0274">FAD</keyword>
<dbReference type="RefSeq" id="XP_056760796.1">
    <property type="nucleotide sequence ID" value="XM_056916042.1"/>
</dbReference>
<name>A0AAD6BVR5_9EURO</name>
<evidence type="ECO:0000256" key="1">
    <source>
        <dbReference type="ARBA" id="ARBA00001974"/>
    </source>
</evidence>
<protein>
    <submittedName>
        <fullName evidence="5">Uncharacterized protein</fullName>
    </submittedName>
</protein>